<evidence type="ECO:0000313" key="2">
    <source>
        <dbReference type="EMBL" id="KAG8053504.1"/>
    </source>
</evidence>
<feature type="compositionally biased region" description="Polar residues" evidence="1">
    <location>
        <begin position="26"/>
        <end position="38"/>
    </location>
</feature>
<name>A0A8J5RU14_ZIZPA</name>
<proteinExistence type="predicted"/>
<evidence type="ECO:0000256" key="1">
    <source>
        <dbReference type="SAM" id="MobiDB-lite"/>
    </source>
</evidence>
<protein>
    <submittedName>
        <fullName evidence="2">Uncharacterized protein</fullName>
    </submittedName>
</protein>
<keyword evidence="3" id="KW-1185">Reference proteome</keyword>
<gene>
    <name evidence="2" type="ORF">GUJ93_ZPchr0001g32456</name>
</gene>
<feature type="compositionally biased region" description="Basic and acidic residues" evidence="1">
    <location>
        <begin position="83"/>
        <end position="96"/>
    </location>
</feature>
<evidence type="ECO:0000313" key="3">
    <source>
        <dbReference type="Proteomes" id="UP000729402"/>
    </source>
</evidence>
<dbReference type="Proteomes" id="UP000729402">
    <property type="component" value="Unassembled WGS sequence"/>
</dbReference>
<reference evidence="2" key="1">
    <citation type="journal article" date="2021" name="bioRxiv">
        <title>Whole Genome Assembly and Annotation of Northern Wild Rice, Zizania palustris L., Supports a Whole Genome Duplication in the Zizania Genus.</title>
        <authorList>
            <person name="Haas M."/>
            <person name="Kono T."/>
            <person name="Macchietto M."/>
            <person name="Millas R."/>
            <person name="McGilp L."/>
            <person name="Shao M."/>
            <person name="Duquette J."/>
            <person name="Hirsch C.N."/>
            <person name="Kimball J."/>
        </authorList>
    </citation>
    <scope>NUCLEOTIDE SEQUENCE</scope>
    <source>
        <tissue evidence="2">Fresh leaf tissue</tissue>
    </source>
</reference>
<comment type="caution">
    <text evidence="2">The sequence shown here is derived from an EMBL/GenBank/DDBJ whole genome shotgun (WGS) entry which is preliminary data.</text>
</comment>
<reference evidence="2" key="2">
    <citation type="submission" date="2021-02" db="EMBL/GenBank/DDBJ databases">
        <authorList>
            <person name="Kimball J.A."/>
            <person name="Haas M.W."/>
            <person name="Macchietto M."/>
            <person name="Kono T."/>
            <person name="Duquette J."/>
            <person name="Shao M."/>
        </authorList>
    </citation>
    <scope>NUCLEOTIDE SEQUENCE</scope>
    <source>
        <tissue evidence="2">Fresh leaf tissue</tissue>
    </source>
</reference>
<dbReference type="AlphaFoldDB" id="A0A8J5RU14"/>
<feature type="compositionally biased region" description="Basic and acidic residues" evidence="1">
    <location>
        <begin position="16"/>
        <end position="25"/>
    </location>
</feature>
<feature type="region of interest" description="Disordered" evidence="1">
    <location>
        <begin position="16"/>
        <end position="103"/>
    </location>
</feature>
<organism evidence="2 3">
    <name type="scientific">Zizania palustris</name>
    <name type="common">Northern wild rice</name>
    <dbReference type="NCBI Taxonomy" id="103762"/>
    <lineage>
        <taxon>Eukaryota</taxon>
        <taxon>Viridiplantae</taxon>
        <taxon>Streptophyta</taxon>
        <taxon>Embryophyta</taxon>
        <taxon>Tracheophyta</taxon>
        <taxon>Spermatophyta</taxon>
        <taxon>Magnoliopsida</taxon>
        <taxon>Liliopsida</taxon>
        <taxon>Poales</taxon>
        <taxon>Poaceae</taxon>
        <taxon>BOP clade</taxon>
        <taxon>Oryzoideae</taxon>
        <taxon>Oryzeae</taxon>
        <taxon>Zizaniinae</taxon>
        <taxon>Zizania</taxon>
    </lineage>
</organism>
<dbReference type="EMBL" id="JAAALK010000288">
    <property type="protein sequence ID" value="KAG8053504.1"/>
    <property type="molecule type" value="Genomic_DNA"/>
</dbReference>
<sequence length="103" mass="11353">MCLKICECFGFGHGDDFGHDEDFRRSSSLRPSAVTTASYHPPRPRPTYLAAADETGRKANNDVARRDYPDETLKSNASARNNKVADDSGQRAHFHELATATPS</sequence>
<feature type="compositionally biased region" description="Basic and acidic residues" evidence="1">
    <location>
        <begin position="54"/>
        <end position="73"/>
    </location>
</feature>
<accession>A0A8J5RU14</accession>